<dbReference type="CDD" id="cd06173">
    <property type="entry name" value="MFS_MefA_like"/>
    <property type="match status" value="1"/>
</dbReference>
<evidence type="ECO:0000256" key="1">
    <source>
        <dbReference type="ARBA" id="ARBA00004651"/>
    </source>
</evidence>
<evidence type="ECO:0000256" key="8">
    <source>
        <dbReference type="SAM" id="Phobius"/>
    </source>
</evidence>
<feature type="transmembrane region" description="Helical" evidence="8">
    <location>
        <begin position="42"/>
        <end position="65"/>
    </location>
</feature>
<feature type="transmembrane region" description="Helical" evidence="8">
    <location>
        <begin position="200"/>
        <end position="220"/>
    </location>
</feature>
<evidence type="ECO:0000313" key="11">
    <source>
        <dbReference type="Proteomes" id="UP000275048"/>
    </source>
</evidence>
<dbReference type="InterPro" id="IPR010290">
    <property type="entry name" value="TM_effector"/>
</dbReference>
<feature type="region of interest" description="Disordered" evidence="7">
    <location>
        <begin position="460"/>
        <end position="483"/>
    </location>
</feature>
<feature type="transmembrane region" description="Helical" evidence="8">
    <location>
        <begin position="321"/>
        <end position="339"/>
    </location>
</feature>
<proteinExistence type="predicted"/>
<evidence type="ECO:0000256" key="5">
    <source>
        <dbReference type="ARBA" id="ARBA00022989"/>
    </source>
</evidence>
<dbReference type="Pfam" id="PF05977">
    <property type="entry name" value="MFS_3"/>
    <property type="match status" value="1"/>
</dbReference>
<evidence type="ECO:0000256" key="3">
    <source>
        <dbReference type="ARBA" id="ARBA00022475"/>
    </source>
</evidence>
<protein>
    <submittedName>
        <fullName evidence="10">MFS transporter</fullName>
    </submittedName>
</protein>
<feature type="region of interest" description="Disordered" evidence="7">
    <location>
        <begin position="1"/>
        <end position="24"/>
    </location>
</feature>
<keyword evidence="3" id="KW-1003">Cell membrane</keyword>
<dbReference type="GO" id="GO:0022857">
    <property type="term" value="F:transmembrane transporter activity"/>
    <property type="evidence" value="ECO:0007669"/>
    <property type="project" value="InterPro"/>
</dbReference>
<comment type="caution">
    <text evidence="10">The sequence shown here is derived from an EMBL/GenBank/DDBJ whole genome shotgun (WGS) entry which is preliminary data.</text>
</comment>
<evidence type="ECO:0000256" key="7">
    <source>
        <dbReference type="SAM" id="MobiDB-lite"/>
    </source>
</evidence>
<dbReference type="EMBL" id="RHHB01000056">
    <property type="protein sequence ID" value="RNB45079.1"/>
    <property type="molecule type" value="Genomic_DNA"/>
</dbReference>
<dbReference type="Proteomes" id="UP000275048">
    <property type="component" value="Unassembled WGS sequence"/>
</dbReference>
<keyword evidence="6 8" id="KW-0472">Membrane</keyword>
<evidence type="ECO:0000256" key="6">
    <source>
        <dbReference type="ARBA" id="ARBA00023136"/>
    </source>
</evidence>
<evidence type="ECO:0000259" key="9">
    <source>
        <dbReference type="PROSITE" id="PS50850"/>
    </source>
</evidence>
<dbReference type="InterPro" id="IPR020846">
    <property type="entry name" value="MFS_dom"/>
</dbReference>
<reference evidence="10 11" key="1">
    <citation type="submission" date="2018-10" db="EMBL/GenBank/DDBJ databases">
        <title>Isolation, diversity and antibacterial activity of antinobacteria from the wheat rhizosphere soil.</title>
        <authorList>
            <person name="Sun T."/>
        </authorList>
    </citation>
    <scope>NUCLEOTIDE SEQUENCE [LARGE SCALE GENOMIC DNA]</scope>
    <source>
        <strain evidence="10 11">SJ-23</strain>
    </source>
</reference>
<dbReference type="GO" id="GO:0005886">
    <property type="term" value="C:plasma membrane"/>
    <property type="evidence" value="ECO:0007669"/>
    <property type="project" value="UniProtKB-SubCell"/>
</dbReference>
<keyword evidence="2" id="KW-0813">Transport</keyword>
<feature type="transmembrane region" description="Helical" evidence="8">
    <location>
        <begin position="256"/>
        <end position="279"/>
    </location>
</feature>
<feature type="transmembrane region" description="Helical" evidence="8">
    <location>
        <begin position="291"/>
        <end position="314"/>
    </location>
</feature>
<dbReference type="Gene3D" id="1.20.1250.20">
    <property type="entry name" value="MFS general substrate transporter like domains"/>
    <property type="match status" value="1"/>
</dbReference>
<dbReference type="InterPro" id="IPR036259">
    <property type="entry name" value="MFS_trans_sf"/>
</dbReference>
<feature type="transmembrane region" description="Helical" evidence="8">
    <location>
        <begin position="413"/>
        <end position="432"/>
    </location>
</feature>
<keyword evidence="11" id="KW-1185">Reference proteome</keyword>
<feature type="transmembrane region" description="Helical" evidence="8">
    <location>
        <begin position="77"/>
        <end position="95"/>
    </location>
</feature>
<feature type="transmembrane region" description="Helical" evidence="8">
    <location>
        <begin position="382"/>
        <end position="401"/>
    </location>
</feature>
<dbReference type="PANTHER" id="PTHR23513:SF11">
    <property type="entry name" value="STAPHYLOFERRIN A TRANSPORTER"/>
    <property type="match status" value="1"/>
</dbReference>
<organism evidence="10 11">
    <name type="scientific">Agromyces tardus</name>
    <dbReference type="NCBI Taxonomy" id="2583849"/>
    <lineage>
        <taxon>Bacteria</taxon>
        <taxon>Bacillati</taxon>
        <taxon>Actinomycetota</taxon>
        <taxon>Actinomycetes</taxon>
        <taxon>Micrococcales</taxon>
        <taxon>Microbacteriaceae</taxon>
        <taxon>Agromyces</taxon>
    </lineage>
</organism>
<name>A0A3M8A1F5_9MICO</name>
<evidence type="ECO:0000256" key="2">
    <source>
        <dbReference type="ARBA" id="ARBA00022448"/>
    </source>
</evidence>
<feature type="transmembrane region" description="Helical" evidence="8">
    <location>
        <begin position="345"/>
        <end position="370"/>
    </location>
</feature>
<dbReference type="OrthoDB" id="69054at2"/>
<comment type="subcellular location">
    <subcellularLocation>
        <location evidence="1">Cell membrane</location>
        <topology evidence="1">Multi-pass membrane protein</topology>
    </subcellularLocation>
</comment>
<keyword evidence="5 8" id="KW-1133">Transmembrane helix</keyword>
<evidence type="ECO:0000256" key="4">
    <source>
        <dbReference type="ARBA" id="ARBA00022692"/>
    </source>
</evidence>
<dbReference type="SUPFAM" id="SSF103473">
    <property type="entry name" value="MFS general substrate transporter"/>
    <property type="match status" value="1"/>
</dbReference>
<dbReference type="PROSITE" id="PS50850">
    <property type="entry name" value="MFS"/>
    <property type="match status" value="1"/>
</dbReference>
<evidence type="ECO:0000313" key="10">
    <source>
        <dbReference type="EMBL" id="RNB45079.1"/>
    </source>
</evidence>
<dbReference type="PANTHER" id="PTHR23513">
    <property type="entry name" value="INTEGRAL MEMBRANE EFFLUX PROTEIN-RELATED"/>
    <property type="match status" value="1"/>
</dbReference>
<feature type="domain" description="Major facilitator superfamily (MFS) profile" evidence="9">
    <location>
        <begin position="41"/>
        <end position="436"/>
    </location>
</feature>
<keyword evidence="4 8" id="KW-0812">Transmembrane</keyword>
<accession>A0A3M8A1F5</accession>
<gene>
    <name evidence="10" type="ORF">EDM22_17040</name>
</gene>
<sequence>MTGSRAPGRHALAGVGGSGHDGRVASDTRLPRALRPLGSGQFRLLAVALTASLLSAGAWLVAAVWQVVELGGGPVDLSMVAVGSSLGLVLAVLFGGVAADRIPQRRILLTVEVVRGAGFTVAAILALTGVIEVWHLAVISFALGVADGFFYPAYSAWLPAILPGEQLLAANGIEGVLRPTVMNAAGPALASLLIGVGSPGLAFAVVAALQVVAATVLGVMRSTPVRRDLDEQVLHPVRQTFVDLRDGFAYLLRTKWLLATLLFAIVLVLVIMGPIEVLLPFAVKEQTGGGAGAFAIALASFGVGGAIGSLTVASLRMPRRYLTIMVLAWGFGCIPLAILGATSELWVMVVALFLVGVVFSGAQVLWGTLLQRRVPPAMLGRVSSLDFFVSLALMPVSMAVAGPVGESIGLGPAFLAAGLLPPLLAIATLAIARLGTDELAHPLDGMTDAATVTGAEAAAGFEPPVDEPHERVVDPGSDAAPST</sequence>
<dbReference type="AlphaFoldDB" id="A0A3M8A1F5"/>